<name>A0A1I8AHW0_9BILA</name>
<dbReference type="Proteomes" id="UP000095287">
    <property type="component" value="Unplaced"/>
</dbReference>
<protein>
    <submittedName>
        <fullName evidence="2">Retrotransposon protein</fullName>
    </submittedName>
</protein>
<keyword evidence="1" id="KW-1185">Reference proteome</keyword>
<evidence type="ECO:0000313" key="1">
    <source>
        <dbReference type="Proteomes" id="UP000095287"/>
    </source>
</evidence>
<proteinExistence type="predicted"/>
<evidence type="ECO:0000313" key="2">
    <source>
        <dbReference type="WBParaSite" id="L893_g6113.t1"/>
    </source>
</evidence>
<organism evidence="1 2">
    <name type="scientific">Steinernema glaseri</name>
    <dbReference type="NCBI Taxonomy" id="37863"/>
    <lineage>
        <taxon>Eukaryota</taxon>
        <taxon>Metazoa</taxon>
        <taxon>Ecdysozoa</taxon>
        <taxon>Nematoda</taxon>
        <taxon>Chromadorea</taxon>
        <taxon>Rhabditida</taxon>
        <taxon>Tylenchina</taxon>
        <taxon>Panagrolaimomorpha</taxon>
        <taxon>Strongyloidoidea</taxon>
        <taxon>Steinernematidae</taxon>
        <taxon>Steinernema</taxon>
    </lineage>
</organism>
<sequence length="76" mass="8355">MRDPSCSRNLIADALGEAIYSEATNLGRNKILETSPPLAGNGKRDGKSGKTFYVEKWPCKDHFHALAYPKGETCEV</sequence>
<accession>A0A1I8AHW0</accession>
<dbReference type="WBParaSite" id="L893_g6113.t1">
    <property type="protein sequence ID" value="L893_g6113.t1"/>
    <property type="gene ID" value="L893_g6113"/>
</dbReference>
<reference evidence="2" key="1">
    <citation type="submission" date="2016-11" db="UniProtKB">
        <authorList>
            <consortium name="WormBaseParasite"/>
        </authorList>
    </citation>
    <scope>IDENTIFICATION</scope>
</reference>
<dbReference type="AlphaFoldDB" id="A0A1I8AHW0"/>